<reference evidence="1" key="1">
    <citation type="journal article" date="2012" name="Mol. Plant Microbe Interact.">
        <title>A highly conserved effector in Fusarium oxysporum is required for full virulence on Arabidopsis.</title>
        <authorList>
            <person name="Thatcher L.F."/>
            <person name="Gardiner D.M."/>
            <person name="Kazan K."/>
            <person name="Manners J."/>
        </authorList>
    </citation>
    <scope>NUCLEOTIDE SEQUENCE [LARGE SCALE GENOMIC DNA]</scope>
    <source>
        <strain evidence="1">Fo5176</strain>
    </source>
</reference>
<evidence type="ECO:0000313" key="1">
    <source>
        <dbReference type="EMBL" id="EGU82584.1"/>
    </source>
</evidence>
<name>F9FKH5_FUSOF</name>
<sequence length="232" mass="25705">MEPYLLSPDGLISVPEIFGQNGIRDNGPVIGPSSIDYGTVVGLKGKKMVFSSGSDQVIGKASQADYFYANGMGAMMSLNIPEGFALVLSYRARYFRLAIFLVGEKPYCVTAFKITHDESIECLHSRLTYNIQPEEVNPRDLNTGKERQLVTHKVQPNQGKIIATSGPLQETFDHTLFQSGGGCYVWIHNGEIERSETCLSDKVWADFDIKESLMALENARDGGEYYKALYGL</sequence>
<dbReference type="AlphaFoldDB" id="F9FKH5"/>
<dbReference type="EMBL" id="AFQF01002089">
    <property type="protein sequence ID" value="EGU82584.1"/>
    <property type="molecule type" value="Genomic_DNA"/>
</dbReference>
<organism evidence="1">
    <name type="scientific">Fusarium oxysporum (strain Fo5176)</name>
    <name type="common">Fusarium vascular wilt</name>
    <dbReference type="NCBI Taxonomy" id="660025"/>
    <lineage>
        <taxon>Eukaryota</taxon>
        <taxon>Fungi</taxon>
        <taxon>Dikarya</taxon>
        <taxon>Ascomycota</taxon>
        <taxon>Pezizomycotina</taxon>
        <taxon>Sordariomycetes</taxon>
        <taxon>Hypocreomycetidae</taxon>
        <taxon>Hypocreales</taxon>
        <taxon>Nectriaceae</taxon>
        <taxon>Fusarium</taxon>
        <taxon>Fusarium oxysporum species complex</taxon>
    </lineage>
</organism>
<gene>
    <name evidence="1" type="ORF">FOXB_06904</name>
</gene>
<protein>
    <submittedName>
        <fullName evidence="1">Uncharacterized protein</fullName>
    </submittedName>
</protein>
<dbReference type="OrthoDB" id="4989210at2759"/>
<proteinExistence type="predicted"/>
<comment type="caution">
    <text evidence="1">The sequence shown here is derived from an EMBL/GenBank/DDBJ whole genome shotgun (WGS) entry which is preliminary data.</text>
</comment>
<accession>F9FKH5</accession>